<keyword evidence="7 12" id="KW-0762">Sugar transport</keyword>
<feature type="transmembrane region" description="Helical" evidence="11">
    <location>
        <begin position="378"/>
        <end position="399"/>
    </location>
</feature>
<accession>A0AB38YGZ4</accession>
<dbReference type="SUPFAM" id="SSF161098">
    <property type="entry name" value="MetI-like"/>
    <property type="match status" value="1"/>
</dbReference>
<feature type="transmembrane region" description="Helical" evidence="11">
    <location>
        <begin position="433"/>
        <end position="455"/>
    </location>
</feature>
<feature type="transmembrane region" description="Helical" evidence="11">
    <location>
        <begin position="546"/>
        <end position="568"/>
    </location>
</feature>
<dbReference type="PANTHER" id="PTHR47314">
    <property type="entry name" value="MALTOSE/MALTODEXTRIN TRANSPORT SYSTEM PERMEASE PROTEIN MALF"/>
    <property type="match status" value="1"/>
</dbReference>
<comment type="function">
    <text evidence="1 12">Part of the ABC transporter complex MalEFGK involved in maltose/maltodextrin import. Probably responsible for the translocation of the substrate across the membrane.</text>
</comment>
<feature type="domain" description="ABC transmembrane type-1" evidence="13">
    <location>
        <begin position="344"/>
        <end position="567"/>
    </location>
</feature>
<dbReference type="InterPro" id="IPR035277">
    <property type="entry name" value="MalF_N"/>
</dbReference>
<dbReference type="CDD" id="cd06261">
    <property type="entry name" value="TM_PBP2"/>
    <property type="match status" value="1"/>
</dbReference>
<dbReference type="AlphaFoldDB" id="A0AB38YGZ4"/>
<feature type="transmembrane region" description="Helical" evidence="11">
    <location>
        <begin position="22"/>
        <end position="42"/>
    </location>
</feature>
<sequence>MAQSNAIPMAPESFDVPTWQKVARWCAVILLSGGLLFLSTLMYQSGDVIFAVGMITLAGVIAFVYLNPNIYVARYLIPGFAFIALFSVFPLVYTIMLSFTNYSSSNLLNYERAKSVLMSRTFLEEGSSHPFEIHAADGGQFRLVIERGNQFYASEPVRLSEGQEAGSQRVQMEPINYSELGTEPAALREVLANRAGLQALSAEIDGYSPMSYSGPRAFGTLRSLYVPVEGDSERLVNQRTNMVIEPDFSRGFFYQVTPQRDDILHDFSILADVRDNQASTENLRVLTQVNRSDLQANFRDYQAELERGLREYRVVPGFQVNTGMANYKRIFLEDGMLKPFMKIFTWTVIFSSFTVFATYLLGLVLACLLNWKLVKGTTLYRVLMILPYAVPAFISIQIFKGLFNQNFGEINIILEALFGIKPTWFTDPVLAKVMILITNLWLGYPYMMILGLGMLQSISDDLYEAATLEGSGVINNFVKITLPLVSKPMIPLLISAFAFNFNNYLLIRLLTNGGPNIIGANPLAGETDLLISYAFRLAFGDAQNEYALGAAIGGLIFLLIAALSMFYIRYAKVDVAR</sequence>
<evidence type="ECO:0000256" key="2">
    <source>
        <dbReference type="ARBA" id="ARBA00004429"/>
    </source>
</evidence>
<evidence type="ECO:0000259" key="13">
    <source>
        <dbReference type="PROSITE" id="PS50928"/>
    </source>
</evidence>
<dbReference type="InterPro" id="IPR000515">
    <property type="entry name" value="MetI-like"/>
</dbReference>
<dbReference type="Pfam" id="PF14785">
    <property type="entry name" value="MalF_P2"/>
    <property type="match status" value="1"/>
</dbReference>
<dbReference type="NCBIfam" id="NF008232">
    <property type="entry name" value="PRK10999.1"/>
    <property type="match status" value="1"/>
</dbReference>
<feature type="transmembrane region" description="Helical" evidence="11">
    <location>
        <begin position="48"/>
        <end position="66"/>
    </location>
</feature>
<dbReference type="Gene3D" id="3.10.650.10">
    <property type="entry name" value="MalF N-terminal region-like"/>
    <property type="match status" value="1"/>
</dbReference>
<feature type="transmembrane region" description="Helical" evidence="11">
    <location>
        <begin position="489"/>
        <end position="507"/>
    </location>
</feature>
<protein>
    <recommendedName>
        <fullName evidence="12">Maltose/maltodextrin transport system permease protein</fullName>
    </recommendedName>
</protein>
<keyword evidence="6 12" id="KW-0997">Cell inner membrane</keyword>
<proteinExistence type="inferred from homology"/>
<evidence type="ECO:0000256" key="6">
    <source>
        <dbReference type="ARBA" id="ARBA00022519"/>
    </source>
</evidence>
<dbReference type="SUPFAM" id="SSF160964">
    <property type="entry name" value="MalF N-terminal region-like"/>
    <property type="match status" value="1"/>
</dbReference>
<keyword evidence="5" id="KW-1003">Cell membrane</keyword>
<feature type="transmembrane region" description="Helical" evidence="11">
    <location>
        <begin position="343"/>
        <end position="371"/>
    </location>
</feature>
<reference evidence="14" key="1">
    <citation type="submission" date="2022-07" db="EMBL/GenBank/DDBJ databases">
        <title>Complete genome sequence of Salinispirillum sp. LH10-3-1 capable of multiple carbohydrate inversion isolated from a soda lake.</title>
        <authorList>
            <person name="Liu J."/>
            <person name="Zhai Y."/>
            <person name="Zhang H."/>
            <person name="Yang H."/>
            <person name="Qu J."/>
            <person name="Li J."/>
        </authorList>
    </citation>
    <scope>NUCLEOTIDE SEQUENCE</scope>
    <source>
        <strain evidence="14">LH 10-3-1</strain>
    </source>
</reference>
<dbReference type="Gene3D" id="2.40.430.10">
    <property type="entry name" value="D-maltodextrin-binding protein, MBP"/>
    <property type="match status" value="1"/>
</dbReference>
<dbReference type="GO" id="GO:0015423">
    <property type="term" value="F:ABC-type maltose transporter activity"/>
    <property type="evidence" value="ECO:0007669"/>
    <property type="project" value="TreeGrafter"/>
</dbReference>
<keyword evidence="8 11" id="KW-0812">Transmembrane</keyword>
<evidence type="ECO:0000256" key="10">
    <source>
        <dbReference type="ARBA" id="ARBA00023136"/>
    </source>
</evidence>
<evidence type="ECO:0000256" key="7">
    <source>
        <dbReference type="ARBA" id="ARBA00022597"/>
    </source>
</evidence>
<evidence type="ECO:0000256" key="9">
    <source>
        <dbReference type="ARBA" id="ARBA00022989"/>
    </source>
</evidence>
<dbReference type="EMBL" id="CP101717">
    <property type="protein sequence ID" value="WLD58378.1"/>
    <property type="molecule type" value="Genomic_DNA"/>
</dbReference>
<evidence type="ECO:0000313" key="14">
    <source>
        <dbReference type="EMBL" id="WLD58378.1"/>
    </source>
</evidence>
<keyword evidence="4 11" id="KW-0813">Transport</keyword>
<comment type="subunit">
    <text evidence="12">The complex is composed of two ATP-binding proteins (MalK), two transmembrane proteins (MalG and MalF) and a solute-binding protein (MalE).</text>
</comment>
<evidence type="ECO:0000256" key="3">
    <source>
        <dbReference type="ARBA" id="ARBA00009047"/>
    </source>
</evidence>
<name>A0AB38YGZ4_9GAMM</name>
<dbReference type="PROSITE" id="PS50928">
    <property type="entry name" value="ABC_TM1"/>
    <property type="match status" value="1"/>
</dbReference>
<gene>
    <name evidence="14" type="primary">malF</name>
    <name evidence="14" type="ORF">NFC81_00955</name>
</gene>
<keyword evidence="9 11" id="KW-1133">Transmembrane helix</keyword>
<dbReference type="InterPro" id="IPR047103">
    <property type="entry name" value="MalF_P2_sf"/>
</dbReference>
<evidence type="ECO:0000256" key="11">
    <source>
        <dbReference type="RuleBase" id="RU363032"/>
    </source>
</evidence>
<dbReference type="InterPro" id="IPR035906">
    <property type="entry name" value="MetI-like_sf"/>
</dbReference>
<evidence type="ECO:0000256" key="8">
    <source>
        <dbReference type="ARBA" id="ARBA00022692"/>
    </source>
</evidence>
<dbReference type="InterPro" id="IPR029345">
    <property type="entry name" value="MalF_P2"/>
</dbReference>
<dbReference type="Gene3D" id="1.20.58.370">
    <property type="entry name" value="MalF N-terminal region-like"/>
    <property type="match status" value="1"/>
</dbReference>
<dbReference type="Pfam" id="PF00528">
    <property type="entry name" value="BPD_transp_1"/>
    <property type="match status" value="1"/>
</dbReference>
<comment type="similarity">
    <text evidence="3 12">Belongs to the binding-protein-dependent transport system permease family. MalFG subfamily.</text>
</comment>
<evidence type="ECO:0000256" key="12">
    <source>
        <dbReference type="RuleBase" id="RU367050"/>
    </source>
</evidence>
<comment type="subcellular location">
    <subcellularLocation>
        <location evidence="2 12">Cell inner membrane</location>
        <topology evidence="2 12">Multi-pass membrane protein</topology>
    </subcellularLocation>
    <subcellularLocation>
        <location evidence="11">Cell membrane</location>
        <topology evidence="11">Multi-pass membrane protein</topology>
    </subcellularLocation>
</comment>
<keyword evidence="10 11" id="KW-0472">Membrane</keyword>
<dbReference type="RefSeq" id="WP_304995664.1">
    <property type="nucleotide sequence ID" value="NZ_CP101717.1"/>
</dbReference>
<feature type="transmembrane region" description="Helical" evidence="11">
    <location>
        <begin position="75"/>
        <end position="99"/>
    </location>
</feature>
<evidence type="ECO:0000256" key="4">
    <source>
        <dbReference type="ARBA" id="ARBA00022448"/>
    </source>
</evidence>
<dbReference type="GO" id="GO:1990060">
    <property type="term" value="C:maltose transport complex"/>
    <property type="evidence" value="ECO:0007669"/>
    <property type="project" value="TreeGrafter"/>
</dbReference>
<dbReference type="GO" id="GO:0042956">
    <property type="term" value="P:maltodextrin transmembrane transport"/>
    <property type="evidence" value="ECO:0007669"/>
    <property type="project" value="TreeGrafter"/>
</dbReference>
<dbReference type="PANTHER" id="PTHR47314:SF1">
    <property type="entry name" value="MALTOSE_MALTODEXTRIN TRANSPORT SYSTEM PERMEASE PROTEIN MALF"/>
    <property type="match status" value="1"/>
</dbReference>
<dbReference type="Gene3D" id="1.10.3720.10">
    <property type="entry name" value="MetI-like"/>
    <property type="match status" value="1"/>
</dbReference>
<organism evidence="14">
    <name type="scientific">Salinispirillum sp. LH 10-3-1</name>
    <dbReference type="NCBI Taxonomy" id="2952525"/>
    <lineage>
        <taxon>Bacteria</taxon>
        <taxon>Pseudomonadati</taxon>
        <taxon>Pseudomonadota</taxon>
        <taxon>Gammaproteobacteria</taxon>
        <taxon>Oceanospirillales</taxon>
        <taxon>Saccharospirillaceae</taxon>
        <taxon>Salinispirillum</taxon>
    </lineage>
</organism>
<evidence type="ECO:0000256" key="1">
    <source>
        <dbReference type="ARBA" id="ARBA00002264"/>
    </source>
</evidence>
<evidence type="ECO:0000256" key="5">
    <source>
        <dbReference type="ARBA" id="ARBA00022475"/>
    </source>
</evidence>